<proteinExistence type="predicted"/>
<name>A0A5C1I4H4_9SPHI</name>
<dbReference type="InterPro" id="IPR010281">
    <property type="entry name" value="DUF885"/>
</dbReference>
<dbReference type="OrthoDB" id="9760040at2"/>
<dbReference type="Pfam" id="PF05960">
    <property type="entry name" value="DUF885"/>
    <property type="match status" value="1"/>
</dbReference>
<gene>
    <name evidence="2" type="ORF">DEO27_019180</name>
</gene>
<keyword evidence="1" id="KW-0472">Membrane</keyword>
<dbReference type="PANTHER" id="PTHR33361">
    <property type="entry name" value="GLR0591 PROTEIN"/>
    <property type="match status" value="1"/>
</dbReference>
<keyword evidence="1" id="KW-1133">Transmembrane helix</keyword>
<evidence type="ECO:0000313" key="2">
    <source>
        <dbReference type="EMBL" id="QEM12061.1"/>
    </source>
</evidence>
<dbReference type="EMBL" id="CP043450">
    <property type="protein sequence ID" value="QEM12061.1"/>
    <property type="molecule type" value="Genomic_DNA"/>
</dbReference>
<reference evidence="2" key="1">
    <citation type="submission" date="2019-08" db="EMBL/GenBank/DDBJ databases">
        <title>Comparative genome analysis confer to the adaptation heavy metal polluted environment.</title>
        <authorList>
            <person name="Li Y."/>
        </authorList>
    </citation>
    <scope>NUCLEOTIDE SEQUENCE [LARGE SCALE GENOMIC DNA]</scope>
    <source>
        <strain evidence="2">P1</strain>
    </source>
</reference>
<evidence type="ECO:0000256" key="1">
    <source>
        <dbReference type="SAM" id="Phobius"/>
    </source>
</evidence>
<keyword evidence="1" id="KW-0812">Transmembrane</keyword>
<feature type="transmembrane region" description="Helical" evidence="1">
    <location>
        <begin position="9"/>
        <end position="29"/>
    </location>
</feature>
<dbReference type="KEGG" id="mrub:DEO27_019180"/>
<dbReference type="PANTHER" id="PTHR33361:SF15">
    <property type="entry name" value="DUF885 FAMILY LIPOPROTEIN"/>
    <property type="match status" value="1"/>
</dbReference>
<organism evidence="2 3">
    <name type="scientific">Mucilaginibacter rubeus</name>
    <dbReference type="NCBI Taxonomy" id="2027860"/>
    <lineage>
        <taxon>Bacteria</taxon>
        <taxon>Pseudomonadati</taxon>
        <taxon>Bacteroidota</taxon>
        <taxon>Sphingobacteriia</taxon>
        <taxon>Sphingobacteriales</taxon>
        <taxon>Sphingobacteriaceae</taxon>
        <taxon>Mucilaginibacter</taxon>
    </lineage>
</organism>
<protein>
    <submittedName>
        <fullName evidence="2">DUF885 domain-containing protein</fullName>
    </submittedName>
</protein>
<keyword evidence="3" id="KW-1185">Reference proteome</keyword>
<evidence type="ECO:0000313" key="3">
    <source>
        <dbReference type="Proteomes" id="UP000251402"/>
    </source>
</evidence>
<dbReference type="Proteomes" id="UP000251402">
    <property type="component" value="Chromosome"/>
</dbReference>
<dbReference type="PROSITE" id="PS51257">
    <property type="entry name" value="PROKAR_LIPOPROTEIN"/>
    <property type="match status" value="1"/>
</dbReference>
<dbReference type="AlphaFoldDB" id="A0A5C1I4H4"/>
<accession>A0A5C1I4H4</accession>
<sequence>MLHCKTPSVVIRNIFLKLTLAVVLFMVAFTGCKKEGGSGTGPLLGKDDAAFLKYENTFLDNFWKLNPDWATSAGYHKYDSLMVIPNDQSRDKLVTFAKYQVDSLSRFEVNTLSEANKIDYKILQNQLEYVQWQVRQLKQYEWDPSSYNVIGTFAYILNEHYEPLPKRLRHFYQRMSFIPQYYKEAEKQIKNPVVELTSLAIEQNLGGMDVIGKDFADSLKKTNIPKAEQKLMTDRAAQSVVAIKAYADWLKALKNDHPRSFRLGKDLYEDKFKYEIVASNTADKIYNAAVERKKFIHREMGKISKQLWPKYFVKQAAPADSLLMISQLIDTISTKHVKPEDFQSSIEQIIPKLNAFVKSKDLLTLDPSKPLIIRKEPGYMAGVAGASMSGPGPYDKNGNSYYNVGSLSGWSKEKAESYLREYNNYILQILSIHEAVPGHYVQGVYSNKAPSIIKAVFGNGAMAEGWAVYTEQMMLENGFGNNEPEMMLMWYKWNLRSVCNAILDYSIHSGSMTKDEAIKLLTREAFQQQAEADGKWKRVSVTSVQLTSYYTGYKEIVDLRDAYKVKMGDKYKLKEFNEKFLSYGSAPVKFIREAMLAKTSGN</sequence>